<proteinExistence type="predicted"/>
<evidence type="ECO:0000313" key="3">
    <source>
        <dbReference type="EMBL" id="RKE89765.1"/>
    </source>
</evidence>
<evidence type="ECO:0000313" key="2">
    <source>
        <dbReference type="EMBL" id="GGG45156.1"/>
    </source>
</evidence>
<dbReference type="OrthoDB" id="1262174at2"/>
<gene>
    <name evidence="3" type="ORF">BXY58_0342</name>
    <name evidence="2" type="ORF">GCM10007332_03250</name>
</gene>
<reference evidence="2" key="1">
    <citation type="journal article" date="2014" name="Int. J. Syst. Evol. Microbiol.">
        <title>Complete genome of a new Firmicutes species belonging to the dominant human colonic microbiota ('Ruminococcus bicirculans') reveals two chromosomes and a selective capacity to utilize plant glucans.</title>
        <authorList>
            <consortium name="NISC Comparative Sequencing Program"/>
            <person name="Wegmann U."/>
            <person name="Louis P."/>
            <person name="Goesmann A."/>
            <person name="Henrissat B."/>
            <person name="Duncan S.H."/>
            <person name="Flint H.J."/>
        </authorList>
    </citation>
    <scope>NUCLEOTIDE SEQUENCE</scope>
    <source>
        <strain evidence="2">CCM 8490</strain>
    </source>
</reference>
<reference evidence="2" key="4">
    <citation type="submission" date="2024-05" db="EMBL/GenBank/DDBJ databases">
        <authorList>
            <person name="Sun Q."/>
            <person name="Sedlacek I."/>
        </authorList>
    </citation>
    <scope>NUCLEOTIDE SEQUENCE</scope>
    <source>
        <strain evidence="2">CCM 8490</strain>
    </source>
</reference>
<keyword evidence="1" id="KW-0472">Membrane</keyword>
<dbReference type="EMBL" id="RAQH01000001">
    <property type="protein sequence ID" value="RKE89765.1"/>
    <property type="molecule type" value="Genomic_DNA"/>
</dbReference>
<reference evidence="3 4" key="2">
    <citation type="submission" date="2018-09" db="EMBL/GenBank/DDBJ databases">
        <title>Genomic Encyclopedia of Archaeal and Bacterial Type Strains, Phase II (KMG-II): from individual species to whole genera.</title>
        <authorList>
            <person name="Goeker M."/>
        </authorList>
    </citation>
    <scope>NUCLEOTIDE SEQUENCE [LARGE SCALE GENOMIC DNA]</scope>
    <source>
        <strain evidence="3 4">DSM 27620</strain>
    </source>
</reference>
<evidence type="ECO:0000313" key="4">
    <source>
        <dbReference type="Proteomes" id="UP000285906"/>
    </source>
</evidence>
<dbReference type="AlphaFoldDB" id="A0A420DCZ4"/>
<name>A0A420DCZ4_9FLAO</name>
<keyword evidence="1" id="KW-0812">Transmembrane</keyword>
<reference evidence="5" key="3">
    <citation type="journal article" date="2019" name="Int. J. Syst. Evol. Microbiol.">
        <title>The Global Catalogue of Microorganisms (GCM) 10K type strain sequencing project: providing services to taxonomists for standard genome sequencing and annotation.</title>
        <authorList>
            <consortium name="The Broad Institute Genomics Platform"/>
            <consortium name="The Broad Institute Genome Sequencing Center for Infectious Disease"/>
            <person name="Wu L."/>
            <person name="Ma J."/>
        </authorList>
    </citation>
    <scope>NUCLEOTIDE SEQUENCE [LARGE SCALE GENOMIC DNA]</scope>
    <source>
        <strain evidence="5">CCM 8490</strain>
    </source>
</reference>
<organism evidence="3 4">
    <name type="scientific">Epilithonimonas arachidiradicis</name>
    <dbReference type="NCBI Taxonomy" id="1617282"/>
    <lineage>
        <taxon>Bacteria</taxon>
        <taxon>Pseudomonadati</taxon>
        <taxon>Bacteroidota</taxon>
        <taxon>Flavobacteriia</taxon>
        <taxon>Flavobacteriales</taxon>
        <taxon>Weeksellaceae</taxon>
        <taxon>Chryseobacterium group</taxon>
        <taxon>Epilithonimonas</taxon>
    </lineage>
</organism>
<dbReference type="EMBL" id="BMCW01000001">
    <property type="protein sequence ID" value="GGG45156.1"/>
    <property type="molecule type" value="Genomic_DNA"/>
</dbReference>
<feature type="transmembrane region" description="Helical" evidence="1">
    <location>
        <begin position="36"/>
        <end position="54"/>
    </location>
</feature>
<comment type="caution">
    <text evidence="3">The sequence shown here is derived from an EMBL/GenBank/DDBJ whole genome shotgun (WGS) entry which is preliminary data.</text>
</comment>
<protein>
    <submittedName>
        <fullName evidence="3">Uncharacterized protein</fullName>
    </submittedName>
</protein>
<dbReference type="Proteomes" id="UP000285906">
    <property type="component" value="Unassembled WGS sequence"/>
</dbReference>
<feature type="transmembrane region" description="Helical" evidence="1">
    <location>
        <begin position="66"/>
        <end position="88"/>
    </location>
</feature>
<evidence type="ECO:0000313" key="5">
    <source>
        <dbReference type="Proteomes" id="UP000658202"/>
    </source>
</evidence>
<keyword evidence="5" id="KW-1185">Reference proteome</keyword>
<dbReference type="RefSeq" id="WP_120212061.1">
    <property type="nucleotide sequence ID" value="NZ_BMCW01000001.1"/>
</dbReference>
<keyword evidence="1" id="KW-1133">Transmembrane helix</keyword>
<evidence type="ECO:0000256" key="1">
    <source>
        <dbReference type="SAM" id="Phobius"/>
    </source>
</evidence>
<sequence length="172" mass="20888">MKRYKIDYYKDIGKVLLIFINIYLFFNYVVNTQLSIIEILGLLSAFIILGYFVYKYFDFQRFIKNICFYLLVILPFIFNVFFFINFTFSGKEEVEKYKFDYTLTSSDTRSNPRKKVISTTIKLNTRKYDDYFFFKTFADYKKIEKNNIVTYTFSKGLFGLRVLKKYEFSKED</sequence>
<feature type="transmembrane region" description="Helical" evidence="1">
    <location>
        <begin position="12"/>
        <end position="30"/>
    </location>
</feature>
<dbReference type="Proteomes" id="UP000658202">
    <property type="component" value="Unassembled WGS sequence"/>
</dbReference>
<accession>A0A420DCZ4</accession>